<dbReference type="InterPro" id="IPR002938">
    <property type="entry name" value="FAD-bd"/>
</dbReference>
<dbReference type="Pfam" id="PF01494">
    <property type="entry name" value="FAD_binding_3"/>
    <property type="match status" value="1"/>
</dbReference>
<evidence type="ECO:0000256" key="4">
    <source>
        <dbReference type="ARBA" id="ARBA00023002"/>
    </source>
</evidence>
<feature type="domain" description="FAD-binding" evidence="5">
    <location>
        <begin position="5"/>
        <end position="357"/>
    </location>
</feature>
<dbReference type="SUPFAM" id="SSF51905">
    <property type="entry name" value="FAD/NAD(P)-binding domain"/>
    <property type="match status" value="1"/>
</dbReference>
<evidence type="ECO:0000259" key="5">
    <source>
        <dbReference type="Pfam" id="PF01494"/>
    </source>
</evidence>
<keyword evidence="2" id="KW-0285">Flavoprotein</keyword>
<dbReference type="PRINTS" id="PR00420">
    <property type="entry name" value="RNGMNOXGNASE"/>
</dbReference>
<evidence type="ECO:0000256" key="2">
    <source>
        <dbReference type="ARBA" id="ARBA00022630"/>
    </source>
</evidence>
<dbReference type="RefSeq" id="XP_038746502.1">
    <property type="nucleotide sequence ID" value="XM_038888026.1"/>
</dbReference>
<keyword evidence="3" id="KW-0274">FAD</keyword>
<dbReference type="InterPro" id="IPR050641">
    <property type="entry name" value="RIFMO-like"/>
</dbReference>
<evidence type="ECO:0000256" key="3">
    <source>
        <dbReference type="ARBA" id="ARBA00022827"/>
    </source>
</evidence>
<dbReference type="GO" id="GO:0071949">
    <property type="term" value="F:FAD binding"/>
    <property type="evidence" value="ECO:0007669"/>
    <property type="project" value="InterPro"/>
</dbReference>
<dbReference type="CDD" id="cd02979">
    <property type="entry name" value="PHOX_C"/>
    <property type="match status" value="1"/>
</dbReference>
<dbReference type="OrthoDB" id="1716816at2759"/>
<reference evidence="7" key="2">
    <citation type="submission" date="2020-11" db="EMBL/GenBank/DDBJ databases">
        <title>Whole genome sequencing of Colletotrichum sp.</title>
        <authorList>
            <person name="Li H."/>
        </authorList>
    </citation>
    <scope>NUCLEOTIDE SEQUENCE</scope>
    <source>
        <strain evidence="7">CkLH20</strain>
    </source>
</reference>
<dbReference type="InterPro" id="IPR036249">
    <property type="entry name" value="Thioredoxin-like_sf"/>
</dbReference>
<reference evidence="7" key="1">
    <citation type="submission" date="2020-03" db="EMBL/GenBank/DDBJ databases">
        <authorList>
            <person name="He L."/>
        </authorList>
    </citation>
    <scope>NUCLEOTIDE SEQUENCE</scope>
    <source>
        <strain evidence="7">CkLH20</strain>
    </source>
</reference>
<dbReference type="Gene3D" id="3.30.9.10">
    <property type="entry name" value="D-Amino Acid Oxidase, subunit A, domain 2"/>
    <property type="match status" value="1"/>
</dbReference>
<dbReference type="SUPFAM" id="SSF53850">
    <property type="entry name" value="Periplasmic binding protein-like II"/>
    <property type="match status" value="1"/>
</dbReference>
<dbReference type="InterPro" id="IPR012941">
    <property type="entry name" value="Phe_hydrox_C_dim_dom"/>
</dbReference>
<dbReference type="InterPro" id="IPR036188">
    <property type="entry name" value="FAD/NAD-bd_sf"/>
</dbReference>
<dbReference type="SUPFAM" id="SSF52833">
    <property type="entry name" value="Thioredoxin-like"/>
    <property type="match status" value="1"/>
</dbReference>
<evidence type="ECO:0000256" key="1">
    <source>
        <dbReference type="ARBA" id="ARBA00007801"/>
    </source>
</evidence>
<keyword evidence="8" id="KW-1185">Reference proteome</keyword>
<dbReference type="AlphaFoldDB" id="A0A9P6IAL7"/>
<organism evidence="7 8">
    <name type="scientific">Colletotrichum karsti</name>
    <dbReference type="NCBI Taxonomy" id="1095194"/>
    <lineage>
        <taxon>Eukaryota</taxon>
        <taxon>Fungi</taxon>
        <taxon>Dikarya</taxon>
        <taxon>Ascomycota</taxon>
        <taxon>Pezizomycotina</taxon>
        <taxon>Sordariomycetes</taxon>
        <taxon>Hypocreomycetidae</taxon>
        <taxon>Glomerellales</taxon>
        <taxon>Glomerellaceae</taxon>
        <taxon>Colletotrichum</taxon>
        <taxon>Colletotrichum boninense species complex</taxon>
    </lineage>
</organism>
<dbReference type="Gene3D" id="3.50.50.60">
    <property type="entry name" value="FAD/NAD(P)-binding domain"/>
    <property type="match status" value="1"/>
</dbReference>
<accession>A0A9P6IAL7</accession>
<dbReference type="GeneID" id="62161100"/>
<evidence type="ECO:0008006" key="9">
    <source>
        <dbReference type="Google" id="ProtNLM"/>
    </source>
</evidence>
<dbReference type="PANTHER" id="PTHR43004">
    <property type="entry name" value="TRK SYSTEM POTASSIUM UPTAKE PROTEIN"/>
    <property type="match status" value="1"/>
</dbReference>
<evidence type="ECO:0000313" key="7">
    <source>
        <dbReference type="EMBL" id="KAF9877041.1"/>
    </source>
</evidence>
<keyword evidence="4" id="KW-0560">Oxidoreductase</keyword>
<dbReference type="InterPro" id="IPR038220">
    <property type="entry name" value="PHOX_C_sf"/>
</dbReference>
<dbReference type="Gene3D" id="3.40.190.10">
    <property type="entry name" value="Periplasmic binding protein-like II"/>
    <property type="match status" value="1"/>
</dbReference>
<comment type="similarity">
    <text evidence="1">Belongs to the PheA/TfdB FAD monooxygenase family.</text>
</comment>
<evidence type="ECO:0000259" key="6">
    <source>
        <dbReference type="Pfam" id="PF07976"/>
    </source>
</evidence>
<comment type="caution">
    <text evidence="7">The sequence shown here is derived from an EMBL/GenBank/DDBJ whole genome shotgun (WGS) entry which is preliminary data.</text>
</comment>
<protein>
    <recommendedName>
        <fullName evidence="9">Phenol 2-monooxygenase</fullName>
    </recommendedName>
</protein>
<dbReference type="SUPFAM" id="SSF54373">
    <property type="entry name" value="FAD-linked reductases, C-terminal domain"/>
    <property type="match status" value="1"/>
</dbReference>
<dbReference type="Pfam" id="PF07976">
    <property type="entry name" value="Phe_hydrox_dim"/>
    <property type="match status" value="1"/>
</dbReference>
<dbReference type="GO" id="GO:0016709">
    <property type="term" value="F:oxidoreductase activity, acting on paired donors, with incorporation or reduction of molecular oxygen, NAD(P)H as one donor, and incorporation of one atom of oxygen"/>
    <property type="evidence" value="ECO:0007669"/>
    <property type="project" value="UniProtKB-ARBA"/>
</dbReference>
<dbReference type="EMBL" id="JAATWM020000015">
    <property type="protein sequence ID" value="KAF9877041.1"/>
    <property type="molecule type" value="Genomic_DNA"/>
</dbReference>
<dbReference type="Proteomes" id="UP000781932">
    <property type="component" value="Unassembled WGS sequence"/>
</dbReference>
<gene>
    <name evidence="7" type="ORF">CkaCkLH20_05307</name>
</gene>
<feature type="domain" description="Phenol hydroxylase-like C-terminal dimerisation" evidence="6">
    <location>
        <begin position="409"/>
        <end position="579"/>
    </location>
</feature>
<evidence type="ECO:0000313" key="8">
    <source>
        <dbReference type="Proteomes" id="UP000781932"/>
    </source>
</evidence>
<dbReference type="Gene3D" id="3.40.30.20">
    <property type="match status" value="1"/>
</dbReference>
<sequence>MSTYTDVVICGSGSAGICAALWLAKAGISFKMLEKKSGPLQVGQADGVQCRTVEVFESFGIAEPLLKEAYHVIELAFWSSDGANGTLRRTDRAPDTPKGLSHQPHVILNQARVNEILLEEMFRRNPHQSINYGHAVRNVEIVEDGHSEKFPMRITTDHEGSEQTFRAKYVIGADGAHSTVRRCLGFKMIGDSSDVVWGVMDIYPDTDFPDIRRKCTIRSKYGVLIIIPREGGTLVRFYLQMPHGTIAQNVTLVALHRHAKTVLEGFQLDFKDTFWWSAYSIGQRVADQFSLQDRVFLAGDACHTHSPKAGQGMNTSLQDGYNLGWKLAQVLKGQIKPAVLQTYVLERGKVAADLIEFDRQLNSRLHNDRSTGVNMSGSSPAKEDEYWAHGEFQRYFVKSAIYMAGLSLSYGKSPITAHNSTTSSLARGVQVGMRMPSAQVVRYCDARAMQLATALKADLRWRILVFAGDLTQERTTMKLKRLERFLNSDGSPLSRFTKKHDNPDSFIELILVASGQRVEVEMDCIPLVFRPVTGQWSVRENHNIYFDDVSYNHGHGHAYDKFGIDKGEGATLILRPDQHNLANMVLKLSFSCWDYDRMKPLEDGRVRPDGIELNFLNHRVEETFFRQLRFHEFDVSELSLSSYVLTLNQENAPFIALPVFPSRYFRHQSMYVNTNSGIKQPSDLRHKRIGTPEYQMTAGVWQRGIMEEHFEVPITEVEFFSGAIEPSDEERKSKIPHSLPPGVRVNHIRPGQNLSQMLEDGELDAIFSASKPSSVGRSAHCTYLFPDFKSVEAEYYEKTKIFPIMHVVAIKRDVYEANPWVARSLQKAFAQSLKLAKEDLEDRSSLHNMLPWLEDHVRETKKVMGEDWWKDGFAENRHIIDKFLDYSYAQGLAKRKFKPEELFAPNTLEAFVL</sequence>
<dbReference type="PANTHER" id="PTHR43004:SF10">
    <property type="entry name" value="2-MONOOXYGENASE, PUTATIVE (AFU_ORTHOLOGUE AFUA_6G11480)-RELATED"/>
    <property type="match status" value="1"/>
</dbReference>
<name>A0A9P6IAL7_9PEZI</name>
<proteinExistence type="inferred from homology"/>
<dbReference type="NCBIfam" id="NF006144">
    <property type="entry name" value="PRK08294.1"/>
    <property type="match status" value="1"/>
</dbReference>